<comment type="similarity">
    <text evidence="2">Belongs to the CDP-glycerol glycerophosphotransferase family.</text>
</comment>
<comment type="subcellular location">
    <subcellularLocation>
        <location evidence="1">Cell membrane</location>
        <topology evidence="1">Peripheral membrane protein</topology>
    </subcellularLocation>
</comment>
<dbReference type="GO" id="GO:0005886">
    <property type="term" value="C:plasma membrane"/>
    <property type="evidence" value="ECO:0007669"/>
    <property type="project" value="UniProtKB-SubCell"/>
</dbReference>
<dbReference type="Proteomes" id="UP000238378">
    <property type="component" value="Unassembled WGS sequence"/>
</dbReference>
<reference evidence="7" key="3">
    <citation type="submission" date="2023-08" db="EMBL/GenBank/DDBJ databases">
        <authorList>
            <person name="Page C.A."/>
            <person name="Perez-Diaz I.M."/>
        </authorList>
    </citation>
    <scope>NUCLEOTIDE SEQUENCE</scope>
    <source>
        <strain evidence="7">7.8.46</strain>
    </source>
</reference>
<keyword evidence="6" id="KW-0472">Membrane</keyword>
<dbReference type="Gene3D" id="3.40.50.12580">
    <property type="match status" value="1"/>
</dbReference>
<dbReference type="Proteomes" id="UP001267003">
    <property type="component" value="Unassembled WGS sequence"/>
</dbReference>
<dbReference type="GO" id="GO:0019350">
    <property type="term" value="P:teichoic acid biosynthetic process"/>
    <property type="evidence" value="ECO:0007669"/>
    <property type="project" value="UniProtKB-KW"/>
</dbReference>
<evidence type="ECO:0000256" key="3">
    <source>
        <dbReference type="ARBA" id="ARBA00022475"/>
    </source>
</evidence>
<dbReference type="GO" id="GO:0047355">
    <property type="term" value="F:CDP-glycerol glycerophosphotransferase activity"/>
    <property type="evidence" value="ECO:0007669"/>
    <property type="project" value="InterPro"/>
</dbReference>
<dbReference type="Pfam" id="PF04464">
    <property type="entry name" value="Glyphos_transf"/>
    <property type="match status" value="1"/>
</dbReference>
<dbReference type="RefSeq" id="WP_105961292.1">
    <property type="nucleotide sequence ID" value="NZ_JAGXBR010000001.1"/>
</dbReference>
<evidence type="ECO:0000256" key="4">
    <source>
        <dbReference type="ARBA" id="ARBA00022679"/>
    </source>
</evidence>
<keyword evidence="3" id="KW-1003">Cell membrane</keyword>
<evidence type="ECO:0000313" key="11">
    <source>
        <dbReference type="Proteomes" id="UP000276249"/>
    </source>
</evidence>
<reference evidence="8 10" key="1">
    <citation type="submission" date="2018-03" db="EMBL/GenBank/DDBJ databases">
        <title>Draft Genome Sequences of six Lactobacillus pentosus Strains Isolated from Brines of Traditionally Fermented Spanish-Style Green Table Olives.</title>
        <authorList>
            <person name="Calero-Delgado B."/>
            <person name="Martin-Platero A.M."/>
            <person name="Perez-Pulido A.J."/>
            <person name="Benitez-Cabello A."/>
            <person name="Casimiro-Soriguer C.S."/>
            <person name="Martinez-Bueno M."/>
            <person name="Arroyo-Lopez F.N."/>
            <person name="Rodriguez-Gomez F."/>
            <person name="Bautista-Gallego J."/>
            <person name="Garrido-Fernandez A."/>
            <person name="Jimenez-Diaz R."/>
        </authorList>
    </citation>
    <scope>NUCLEOTIDE SEQUENCE [LARGE SCALE GENOMIC DNA]</scope>
    <source>
        <strain evidence="8 10">IG2</strain>
    </source>
</reference>
<dbReference type="SUPFAM" id="SSF53756">
    <property type="entry name" value="UDP-Glycosyltransferase/glycogen phosphorylase"/>
    <property type="match status" value="1"/>
</dbReference>
<keyword evidence="5" id="KW-0777">Teichoic acid biosynthesis</keyword>
<dbReference type="EMBL" id="PVOB01000141">
    <property type="protein sequence ID" value="PRO94755.1"/>
    <property type="molecule type" value="Genomic_DNA"/>
</dbReference>
<name>A0A3M6L7H2_LACPE</name>
<keyword evidence="10" id="KW-1185">Reference proteome</keyword>
<organism evidence="7 12">
    <name type="scientific">Lactiplantibacillus pentosus</name>
    <name type="common">Lactobacillus pentosus</name>
    <dbReference type="NCBI Taxonomy" id="1589"/>
    <lineage>
        <taxon>Bacteria</taxon>
        <taxon>Bacillati</taxon>
        <taxon>Bacillota</taxon>
        <taxon>Bacilli</taxon>
        <taxon>Lactobacillales</taxon>
        <taxon>Lactobacillaceae</taxon>
        <taxon>Lactiplantibacillus</taxon>
    </lineage>
</organism>
<evidence type="ECO:0000256" key="2">
    <source>
        <dbReference type="ARBA" id="ARBA00010488"/>
    </source>
</evidence>
<evidence type="ECO:0000313" key="12">
    <source>
        <dbReference type="Proteomes" id="UP001267003"/>
    </source>
</evidence>
<evidence type="ECO:0000256" key="5">
    <source>
        <dbReference type="ARBA" id="ARBA00022944"/>
    </source>
</evidence>
<reference evidence="9 11" key="2">
    <citation type="submission" date="2018-10" db="EMBL/GenBank/DDBJ databases">
        <title>Genome sequences of five Lactobacillus pentosus strains isolated from brines of traditionally fermented spanish-style green table olives and differences between them.</title>
        <authorList>
            <person name="Jimenez Diaz R."/>
        </authorList>
    </citation>
    <scope>NUCLEOTIDE SEQUENCE [LARGE SCALE GENOMIC DNA]</scope>
    <source>
        <strain evidence="9 11">IG10</strain>
    </source>
</reference>
<comment type="caution">
    <text evidence="7">The sequence shown here is derived from an EMBL/GenBank/DDBJ whole genome shotgun (WGS) entry which is preliminary data.</text>
</comment>
<accession>A0A3M6L7H2</accession>
<proteinExistence type="inferred from homology"/>
<sequence>MAVKNIISLVYRKLFNLIAILCPVRKHVVLFEAFNGKVPTDNPLYVYQALQAAHPDWHLVWGVKQRLLAEAKRQYPQMTIIPRFSLQWLWVAPVAEFWVLNARLPYWLRKNSKTTYIQTWHGTPLKRLGIDIPNVSMPGTDTEQYRQNFTTESRRWDYLIAPNQFSKDIFRRAFDFHNQFLDYGYPRNDRLVNQAKDPQALAAIKQKIIGHKTGKVILYAPTWRDDYFIRKGMYKMNLPFSLSKVVNALGKDDVLIIRPHYLVAESINIHGFEAQVKVCVDEDIDDLYLISDLLITDYSSVMFDYAILNRPMLFYPYDLAHYQGDIRGFYFDYDKVPGPVVTNELDFVSALEQFLSQGNYPAYAAKMTAFRQQFTTWEKGTASERVVALMEAEANKKAVKVTEPS</sequence>
<dbReference type="InterPro" id="IPR043148">
    <property type="entry name" value="TagF_C"/>
</dbReference>
<dbReference type="PANTHER" id="PTHR37316">
    <property type="entry name" value="TEICHOIC ACID GLYCEROL-PHOSPHATE PRIMASE"/>
    <property type="match status" value="1"/>
</dbReference>
<evidence type="ECO:0000313" key="7">
    <source>
        <dbReference type="EMBL" id="MDT6990156.1"/>
    </source>
</evidence>
<evidence type="ECO:0000313" key="9">
    <source>
        <dbReference type="EMBL" id="RMW49893.1"/>
    </source>
</evidence>
<gene>
    <name evidence="8" type="ORF">C6Y08_08235</name>
    <name evidence="9" type="ORF">D6U18_05585</name>
    <name evidence="7" type="ORF">RI536_08565</name>
</gene>
<evidence type="ECO:0000256" key="1">
    <source>
        <dbReference type="ARBA" id="ARBA00004202"/>
    </source>
</evidence>
<evidence type="ECO:0000313" key="8">
    <source>
        <dbReference type="EMBL" id="PRO94755.1"/>
    </source>
</evidence>
<dbReference type="Proteomes" id="UP000276249">
    <property type="component" value="Unassembled WGS sequence"/>
</dbReference>
<dbReference type="InterPro" id="IPR051612">
    <property type="entry name" value="Teichoic_Acid_Biosynth"/>
</dbReference>
<keyword evidence="4" id="KW-0808">Transferase</keyword>
<dbReference type="Gene3D" id="3.40.50.11820">
    <property type="match status" value="1"/>
</dbReference>
<evidence type="ECO:0000313" key="10">
    <source>
        <dbReference type="Proteomes" id="UP000238378"/>
    </source>
</evidence>
<dbReference type="EMBL" id="RDCJ01000051">
    <property type="protein sequence ID" value="RMW49893.1"/>
    <property type="molecule type" value="Genomic_DNA"/>
</dbReference>
<dbReference type="InterPro" id="IPR043149">
    <property type="entry name" value="TagF_N"/>
</dbReference>
<dbReference type="PANTHER" id="PTHR37316:SF3">
    <property type="entry name" value="TEICHOIC ACID GLYCEROL-PHOSPHATE TRANSFERASE"/>
    <property type="match status" value="1"/>
</dbReference>
<protein>
    <submittedName>
        <fullName evidence="7">CDP-glycerol glycerophosphotransferase family protein</fullName>
    </submittedName>
    <submittedName>
        <fullName evidence="8">CDP-glycerol--poly(Glycerophosphate) glycerophosphotransferase</fullName>
    </submittedName>
</protein>
<dbReference type="AlphaFoldDB" id="A0A3M6L7H2"/>
<dbReference type="InterPro" id="IPR007554">
    <property type="entry name" value="Glycerophosphate_synth"/>
</dbReference>
<evidence type="ECO:0000256" key="6">
    <source>
        <dbReference type="ARBA" id="ARBA00023136"/>
    </source>
</evidence>
<dbReference type="EMBL" id="JAVLAQ010000001">
    <property type="protein sequence ID" value="MDT6990156.1"/>
    <property type="molecule type" value="Genomic_DNA"/>
</dbReference>